<sequence>MPLNMTRPSLKAISVRNACNAALPSLKKNEALKHYAAAEEARLAMREAESNNELNAATHALA</sequence>
<proteinExistence type="predicted"/>
<dbReference type="EMBL" id="CP042261">
    <property type="protein sequence ID" value="QDY69282.1"/>
    <property type="molecule type" value="Genomic_DNA"/>
</dbReference>
<reference evidence="1 2" key="1">
    <citation type="submission" date="2019-07" db="EMBL/GenBank/DDBJ databases">
        <title>Litoreibacter alkalisoli sp. nov., isolated from saline-alkaline soil.</title>
        <authorList>
            <person name="Wang S."/>
            <person name="Xu L."/>
            <person name="Xing Y.-T."/>
            <person name="Sun J.-Q."/>
        </authorList>
    </citation>
    <scope>NUCLEOTIDE SEQUENCE [LARGE SCALE GENOMIC DNA]</scope>
    <source>
        <strain evidence="1 2">LN3S51</strain>
    </source>
</reference>
<evidence type="ECO:0000313" key="1">
    <source>
        <dbReference type="EMBL" id="QDY69282.1"/>
    </source>
</evidence>
<dbReference type="AlphaFoldDB" id="A0A5B8ISS7"/>
<protein>
    <submittedName>
        <fullName evidence="1">Uncharacterized protein</fullName>
    </submittedName>
</protein>
<name>A0A5B8ISS7_9RHOB</name>
<evidence type="ECO:0000313" key="2">
    <source>
        <dbReference type="Proteomes" id="UP000318483"/>
    </source>
</evidence>
<organism evidence="1 2">
    <name type="scientific">Qingshengfaniella alkalisoli</name>
    <dbReference type="NCBI Taxonomy" id="2599296"/>
    <lineage>
        <taxon>Bacteria</taxon>
        <taxon>Pseudomonadati</taxon>
        <taxon>Pseudomonadota</taxon>
        <taxon>Alphaproteobacteria</taxon>
        <taxon>Rhodobacterales</taxon>
        <taxon>Paracoccaceae</taxon>
        <taxon>Qingshengfaniella</taxon>
    </lineage>
</organism>
<dbReference type="RefSeq" id="WP_146364662.1">
    <property type="nucleotide sequence ID" value="NZ_CP042261.1"/>
</dbReference>
<accession>A0A5B8ISS7</accession>
<gene>
    <name evidence="1" type="ORF">FPZ52_06300</name>
</gene>
<dbReference type="Proteomes" id="UP000318483">
    <property type="component" value="Chromosome"/>
</dbReference>
<dbReference type="KEGG" id="lit:FPZ52_06300"/>
<keyword evidence="2" id="KW-1185">Reference proteome</keyword>